<evidence type="ECO:0000313" key="2">
    <source>
        <dbReference type="Proteomes" id="UP000516428"/>
    </source>
</evidence>
<proteinExistence type="predicted"/>
<dbReference type="KEGG" id="sxn:IAG42_13785"/>
<name>A0A7H1BJ10_9ACTN</name>
<gene>
    <name evidence="1" type="ORF">IAG42_13785</name>
</gene>
<dbReference type="AlphaFoldDB" id="A0A7H1BJ10"/>
<dbReference type="EMBL" id="CP061281">
    <property type="protein sequence ID" value="QNS08715.1"/>
    <property type="molecule type" value="Genomic_DNA"/>
</dbReference>
<sequence length="264" mass="29250">MANPGYGKRGTPDQEPLHRDTFAHLPLRARYLAGFIDALPEGAAIDAKTLAKSQPLYGQMAVRSALNELTEAGHLRRVRRVAEQEGGTVRWVSETYWSRTARRSAWWTRFLDGDVPEPEAARVSVPEQRAPRSEAYRVLAQLGLREPRLALSAADCSALEDLAATWLARDPAPYGLTQALTAGLPATVHAPRAFVERRLRDKFPPERTRFRPSAPPEGPRRRTLVECTECGVPGRPEAIPDGLCRPCQATRPRTAPVDLTIRHG</sequence>
<reference evidence="1 2" key="1">
    <citation type="submission" date="2020-09" db="EMBL/GenBank/DDBJ databases">
        <title>A novel species.</title>
        <authorList>
            <person name="Gao J."/>
        </authorList>
    </citation>
    <scope>NUCLEOTIDE SEQUENCE [LARGE SCALE GENOMIC DNA]</scope>
    <source>
        <strain evidence="1 2">CRXT-Y-14</strain>
    </source>
</reference>
<organism evidence="1 2">
    <name type="scientific">Streptomyces xanthii</name>
    <dbReference type="NCBI Taxonomy" id="2768069"/>
    <lineage>
        <taxon>Bacteria</taxon>
        <taxon>Bacillati</taxon>
        <taxon>Actinomycetota</taxon>
        <taxon>Actinomycetes</taxon>
        <taxon>Kitasatosporales</taxon>
        <taxon>Streptomycetaceae</taxon>
        <taxon>Streptomyces</taxon>
    </lineage>
</organism>
<keyword evidence="2" id="KW-1185">Reference proteome</keyword>
<accession>A0A7H1BJ10</accession>
<evidence type="ECO:0000313" key="1">
    <source>
        <dbReference type="EMBL" id="QNS08715.1"/>
    </source>
</evidence>
<dbReference type="Proteomes" id="UP000516428">
    <property type="component" value="Chromosome"/>
</dbReference>
<protein>
    <submittedName>
        <fullName evidence="1">Uncharacterized protein</fullName>
    </submittedName>
</protein>